<sequence length="132" mass="15537">MSQNWKASKWWVKKQVVREQQEFNTHIPSYDILVAESVDEDADATFKDNLILLASYGDGGTWRKELDKLLQAEHQEQEEMKKECMPHSRRRLFDPHPPPLAFLNGRTNHHHLISHTLFTPSFTVTIRFHSRS</sequence>
<dbReference type="InParanoid" id="A0A0C3BXV3"/>
<dbReference type="HOGENOM" id="CLU_1917846_0_0_1"/>
<dbReference type="EMBL" id="KN832995">
    <property type="protein sequence ID" value="KIM82177.1"/>
    <property type="molecule type" value="Genomic_DNA"/>
</dbReference>
<keyword evidence="2" id="KW-1185">Reference proteome</keyword>
<proteinExistence type="predicted"/>
<accession>A0A0C3BXV3</accession>
<name>A0A0C3BXV3_PILCF</name>
<gene>
    <name evidence="1" type="ORF">PILCRDRAFT_8025</name>
</gene>
<reference evidence="2" key="2">
    <citation type="submission" date="2015-01" db="EMBL/GenBank/DDBJ databases">
        <title>Evolutionary Origins and Diversification of the Mycorrhizal Mutualists.</title>
        <authorList>
            <consortium name="DOE Joint Genome Institute"/>
            <consortium name="Mycorrhizal Genomics Consortium"/>
            <person name="Kohler A."/>
            <person name="Kuo A."/>
            <person name="Nagy L.G."/>
            <person name="Floudas D."/>
            <person name="Copeland A."/>
            <person name="Barry K.W."/>
            <person name="Cichocki N."/>
            <person name="Veneault-Fourrey C."/>
            <person name="LaButti K."/>
            <person name="Lindquist E.A."/>
            <person name="Lipzen A."/>
            <person name="Lundell T."/>
            <person name="Morin E."/>
            <person name="Murat C."/>
            <person name="Riley R."/>
            <person name="Ohm R."/>
            <person name="Sun H."/>
            <person name="Tunlid A."/>
            <person name="Henrissat B."/>
            <person name="Grigoriev I.V."/>
            <person name="Hibbett D.S."/>
            <person name="Martin F."/>
        </authorList>
    </citation>
    <scope>NUCLEOTIDE SEQUENCE [LARGE SCALE GENOMIC DNA]</scope>
    <source>
        <strain evidence="2">F 1598</strain>
    </source>
</reference>
<organism evidence="1 2">
    <name type="scientific">Piloderma croceum (strain F 1598)</name>
    <dbReference type="NCBI Taxonomy" id="765440"/>
    <lineage>
        <taxon>Eukaryota</taxon>
        <taxon>Fungi</taxon>
        <taxon>Dikarya</taxon>
        <taxon>Basidiomycota</taxon>
        <taxon>Agaricomycotina</taxon>
        <taxon>Agaricomycetes</taxon>
        <taxon>Agaricomycetidae</taxon>
        <taxon>Atheliales</taxon>
        <taxon>Atheliaceae</taxon>
        <taxon>Piloderma</taxon>
    </lineage>
</organism>
<dbReference type="AlphaFoldDB" id="A0A0C3BXV3"/>
<evidence type="ECO:0000313" key="1">
    <source>
        <dbReference type="EMBL" id="KIM82177.1"/>
    </source>
</evidence>
<protein>
    <submittedName>
        <fullName evidence="1">Uncharacterized protein</fullName>
    </submittedName>
</protein>
<evidence type="ECO:0000313" key="2">
    <source>
        <dbReference type="Proteomes" id="UP000054166"/>
    </source>
</evidence>
<reference evidence="1 2" key="1">
    <citation type="submission" date="2014-04" db="EMBL/GenBank/DDBJ databases">
        <authorList>
            <consortium name="DOE Joint Genome Institute"/>
            <person name="Kuo A."/>
            <person name="Tarkka M."/>
            <person name="Buscot F."/>
            <person name="Kohler A."/>
            <person name="Nagy L.G."/>
            <person name="Floudas D."/>
            <person name="Copeland A."/>
            <person name="Barry K.W."/>
            <person name="Cichocki N."/>
            <person name="Veneault-Fourrey C."/>
            <person name="LaButti K."/>
            <person name="Lindquist E.A."/>
            <person name="Lipzen A."/>
            <person name="Lundell T."/>
            <person name="Morin E."/>
            <person name="Murat C."/>
            <person name="Sun H."/>
            <person name="Tunlid A."/>
            <person name="Henrissat B."/>
            <person name="Grigoriev I.V."/>
            <person name="Hibbett D.S."/>
            <person name="Martin F."/>
            <person name="Nordberg H.P."/>
            <person name="Cantor M.N."/>
            <person name="Hua S.X."/>
        </authorList>
    </citation>
    <scope>NUCLEOTIDE SEQUENCE [LARGE SCALE GENOMIC DNA]</scope>
    <source>
        <strain evidence="1 2">F 1598</strain>
    </source>
</reference>
<dbReference type="Proteomes" id="UP000054166">
    <property type="component" value="Unassembled WGS sequence"/>
</dbReference>